<feature type="region of interest" description="Disordered" evidence="6">
    <location>
        <begin position="1"/>
        <end position="116"/>
    </location>
</feature>
<accession>A0A6P6RYJ1</accession>
<feature type="domain" description="DUS-like FMN-binding" evidence="7">
    <location>
        <begin position="226"/>
        <end position="486"/>
    </location>
</feature>
<evidence type="ECO:0000256" key="1">
    <source>
        <dbReference type="ARBA" id="ARBA00001917"/>
    </source>
</evidence>
<keyword evidence="8" id="KW-1185">Reference proteome</keyword>
<evidence type="ECO:0000256" key="2">
    <source>
        <dbReference type="ARBA" id="ARBA00022630"/>
    </source>
</evidence>
<evidence type="ECO:0000256" key="5">
    <source>
        <dbReference type="ARBA" id="ARBA00023002"/>
    </source>
</evidence>
<dbReference type="GO" id="GO:0005737">
    <property type="term" value="C:cytoplasm"/>
    <property type="evidence" value="ECO:0007669"/>
    <property type="project" value="TreeGrafter"/>
</dbReference>
<evidence type="ECO:0000313" key="9">
    <source>
        <dbReference type="RefSeq" id="XP_026192462.1"/>
    </source>
</evidence>
<dbReference type="RefSeq" id="XP_026192462.1">
    <property type="nucleotide sequence ID" value="XM_026336677.1"/>
</dbReference>
<feature type="compositionally biased region" description="Polar residues" evidence="6">
    <location>
        <begin position="1"/>
        <end position="13"/>
    </location>
</feature>
<feature type="compositionally biased region" description="Basic and acidic residues" evidence="6">
    <location>
        <begin position="59"/>
        <end position="79"/>
    </location>
</feature>
<keyword evidence="2" id="KW-0285">Flavoprotein</keyword>
<dbReference type="InterPro" id="IPR013785">
    <property type="entry name" value="Aldolase_TIM"/>
</dbReference>
<dbReference type="SUPFAM" id="SSF51395">
    <property type="entry name" value="FMN-linked oxidoreductases"/>
    <property type="match status" value="1"/>
</dbReference>
<protein>
    <submittedName>
        <fullName evidence="9">tRNA-dihydrouridine(20) synthase [NAD(P)+]-like</fullName>
    </submittedName>
</protein>
<keyword evidence="5" id="KW-0560">Oxidoreductase</keyword>
<reference evidence="9" key="1">
    <citation type="submission" date="2025-08" db="UniProtKB">
        <authorList>
            <consortium name="RefSeq"/>
        </authorList>
    </citation>
    <scope>IDENTIFICATION</scope>
</reference>
<dbReference type="GO" id="GO:0017150">
    <property type="term" value="F:tRNA dihydrouridine synthase activity"/>
    <property type="evidence" value="ECO:0007669"/>
    <property type="project" value="InterPro"/>
</dbReference>
<dbReference type="InterPro" id="IPR052582">
    <property type="entry name" value="tRNA-DUS-like"/>
</dbReference>
<comment type="cofactor">
    <cofactor evidence="1">
        <name>FMN</name>
        <dbReference type="ChEBI" id="CHEBI:58210"/>
    </cofactor>
</comment>
<dbReference type="InterPro" id="IPR035587">
    <property type="entry name" value="DUS-like_FMN-bd"/>
</dbReference>
<sequence>METQGSSCTVSEGTSRHDTQMDGCMPLSLDSTKGRHGAPEHHPCSPRSTENASSLESSHNAKKDSGSINEDATRYREAIYESVGGLPDSTSGREHEQHPVKRPAGTPEAVQAAEMSAETVCQPRAGEPLACTLPSGAYRSSSTQSKRRKCSKTEEELACDDPTDERSKTAVEAKPHDMNAPAAADMRYGDLARAVGGWASKEDKPPNVVGKVPPKDPSTMYQSAWILAPMVRISTLPFRLECLKYGADLVFTEEIIDWKLLDTKRYENKDFSTIEYICKNDRRCIFSTCELEAGKVVLQLGTADPTRALQAATTALQDIAAVDINMGCPKSFSVKGGMGAALLQTPDLAMDILKTLTRNLPCPVTCKIRLLDSIEETVDFARKCESAGIAAITVHARKRHERPAHRANWQVFPTLRSALKIPLIANGDFLSPEDAVLFQDTYDIHSLMFARGAMWNPALFSRNPRLRHERTPECAVTRATIFQDYIKRAVLCGAPYQSMKFTLQEMTARESDRDLKLRLVAANSTAKICSVFGLDDFYDGFDHVPHANTLNYYKYVDLS</sequence>
<dbReference type="GO" id="GO:0050660">
    <property type="term" value="F:flavin adenine dinucleotide binding"/>
    <property type="evidence" value="ECO:0007669"/>
    <property type="project" value="InterPro"/>
</dbReference>
<dbReference type="Gene3D" id="3.20.20.70">
    <property type="entry name" value="Aldolase class I"/>
    <property type="match status" value="1"/>
</dbReference>
<gene>
    <name evidence="9" type="primary">LOC34618493</name>
</gene>
<keyword evidence="3" id="KW-0288">FMN</keyword>
<evidence type="ECO:0000256" key="4">
    <source>
        <dbReference type="ARBA" id="ARBA00022694"/>
    </source>
</evidence>
<dbReference type="PANTHER" id="PTHR45936:SF1">
    <property type="entry name" value="TRNA-DIHYDROURIDINE(20) SYNTHASE [NAD(P)+]-LIKE"/>
    <property type="match status" value="1"/>
</dbReference>
<dbReference type="PROSITE" id="PS01136">
    <property type="entry name" value="UPF0034"/>
    <property type="match status" value="1"/>
</dbReference>
<feature type="compositionally biased region" description="Polar residues" evidence="6">
    <location>
        <begin position="46"/>
        <end position="58"/>
    </location>
</feature>
<evidence type="ECO:0000259" key="7">
    <source>
        <dbReference type="Pfam" id="PF01207"/>
    </source>
</evidence>
<dbReference type="Proteomes" id="UP000515125">
    <property type="component" value="Unplaced"/>
</dbReference>
<keyword evidence="4" id="KW-0819">tRNA processing</keyword>
<dbReference type="InterPro" id="IPR018517">
    <property type="entry name" value="tRNA_hU_synthase_CS"/>
</dbReference>
<proteinExistence type="predicted"/>
<dbReference type="Pfam" id="PF01207">
    <property type="entry name" value="Dus"/>
    <property type="match status" value="1"/>
</dbReference>
<evidence type="ECO:0000313" key="8">
    <source>
        <dbReference type="Proteomes" id="UP000515125"/>
    </source>
</evidence>
<dbReference type="SMR" id="A0A6P6RYJ1"/>
<evidence type="ECO:0000256" key="6">
    <source>
        <dbReference type="SAM" id="MobiDB-lite"/>
    </source>
</evidence>
<feature type="region of interest" description="Disordered" evidence="6">
    <location>
        <begin position="132"/>
        <end position="172"/>
    </location>
</feature>
<evidence type="ECO:0000256" key="3">
    <source>
        <dbReference type="ARBA" id="ARBA00022643"/>
    </source>
</evidence>
<dbReference type="OrthoDB" id="272303at2759"/>
<dbReference type="AlphaFoldDB" id="A0A6P6RYJ1"/>
<dbReference type="PANTHER" id="PTHR45936">
    <property type="entry name" value="TRNA-DIHYDROURIDINE(20) SYNTHASE [NAD(P)+]-LIKE"/>
    <property type="match status" value="1"/>
</dbReference>
<organism evidence="8 9">
    <name type="scientific">Cyclospora cayetanensis</name>
    <dbReference type="NCBI Taxonomy" id="88456"/>
    <lineage>
        <taxon>Eukaryota</taxon>
        <taxon>Sar</taxon>
        <taxon>Alveolata</taxon>
        <taxon>Apicomplexa</taxon>
        <taxon>Conoidasida</taxon>
        <taxon>Coccidia</taxon>
        <taxon>Eucoccidiorida</taxon>
        <taxon>Eimeriorina</taxon>
        <taxon>Eimeriidae</taxon>
        <taxon>Cyclospora</taxon>
    </lineage>
</organism>
<dbReference type="CDD" id="cd02801">
    <property type="entry name" value="DUS_like_FMN"/>
    <property type="match status" value="1"/>
</dbReference>
<dbReference type="GeneID" id="34618493"/>
<name>A0A6P6RYJ1_9EIME</name>